<dbReference type="AlphaFoldDB" id="A0A8S1PC16"/>
<proteinExistence type="predicted"/>
<dbReference type="Proteomes" id="UP000692954">
    <property type="component" value="Unassembled WGS sequence"/>
</dbReference>
<reference evidence="1" key="1">
    <citation type="submission" date="2021-01" db="EMBL/GenBank/DDBJ databases">
        <authorList>
            <consortium name="Genoscope - CEA"/>
            <person name="William W."/>
        </authorList>
    </citation>
    <scope>NUCLEOTIDE SEQUENCE</scope>
</reference>
<organism evidence="1 2">
    <name type="scientific">Paramecium sonneborni</name>
    <dbReference type="NCBI Taxonomy" id="65129"/>
    <lineage>
        <taxon>Eukaryota</taxon>
        <taxon>Sar</taxon>
        <taxon>Alveolata</taxon>
        <taxon>Ciliophora</taxon>
        <taxon>Intramacronucleata</taxon>
        <taxon>Oligohymenophorea</taxon>
        <taxon>Peniculida</taxon>
        <taxon>Parameciidae</taxon>
        <taxon>Paramecium</taxon>
    </lineage>
</organism>
<dbReference type="OrthoDB" id="10398396at2759"/>
<protein>
    <submittedName>
        <fullName evidence="1">Uncharacterized protein</fullName>
    </submittedName>
</protein>
<name>A0A8S1PC16_9CILI</name>
<evidence type="ECO:0000313" key="1">
    <source>
        <dbReference type="EMBL" id="CAD8100690.1"/>
    </source>
</evidence>
<comment type="caution">
    <text evidence="1">The sequence shown here is derived from an EMBL/GenBank/DDBJ whole genome shotgun (WGS) entry which is preliminary data.</text>
</comment>
<evidence type="ECO:0000313" key="2">
    <source>
        <dbReference type="Proteomes" id="UP000692954"/>
    </source>
</evidence>
<accession>A0A8S1PC16</accession>
<gene>
    <name evidence="1" type="ORF">PSON_ATCC_30995.1.T0740166</name>
</gene>
<sequence>MSNSGTPLCLTPSQNKESKRRNVLLRVPDEMINYTPLEQITLPKNQRIRQSFSKFLCGNIDEKDFIRQRYFGLGLEQTQQIKRVRNRHEDFTQQIKRQAAREKAKQRWGRLAEVVQQNIQLRREGDQMNQWKILNRIELGMKIQNKLAEQSGWIDDLKSYKLQTMTVLKEKKKKQNQSCFIAPKHYHFLLQEQFKESSDEYLQIYHKNMPNCNSLSDKEYDKLLKNYLNKKQLLEQYKQQQQQRKVVKWKTMKSSSTFQSSSIMSYYWNGLNKERPMMRLQNPLEQQQQQRIKEQQLIHEINDMGNPRMTTSIVTKKHQRLKGVVKHNRIKSMDYVEKNDEDEGFDMSNASITEAQLDHLYLGSQKLQYKLKQEKRVEKKVRDILRLEEVKMNTMNANYQKLNKYQQKHQ</sequence>
<keyword evidence="2" id="KW-1185">Reference proteome</keyword>
<dbReference type="EMBL" id="CAJJDN010000074">
    <property type="protein sequence ID" value="CAD8100690.1"/>
    <property type="molecule type" value="Genomic_DNA"/>
</dbReference>